<organism evidence="2 3">
    <name type="scientific">Lysinibacillus agricola</name>
    <dbReference type="NCBI Taxonomy" id="2590012"/>
    <lineage>
        <taxon>Bacteria</taxon>
        <taxon>Bacillati</taxon>
        <taxon>Bacillota</taxon>
        <taxon>Bacilli</taxon>
        <taxon>Bacillales</taxon>
        <taxon>Bacillaceae</taxon>
        <taxon>Lysinibacillus</taxon>
    </lineage>
</organism>
<keyword evidence="1" id="KW-0812">Transmembrane</keyword>
<evidence type="ECO:0000256" key="1">
    <source>
        <dbReference type="SAM" id="Phobius"/>
    </source>
</evidence>
<feature type="transmembrane region" description="Helical" evidence="1">
    <location>
        <begin position="12"/>
        <end position="30"/>
    </location>
</feature>
<evidence type="ECO:0000313" key="2">
    <source>
        <dbReference type="EMBL" id="QQP11370.1"/>
    </source>
</evidence>
<gene>
    <name evidence="2" type="ORF">FJQ98_19460</name>
</gene>
<keyword evidence="3" id="KW-1185">Reference proteome</keyword>
<keyword evidence="1" id="KW-0472">Membrane</keyword>
<sequence>MEYKVKKGCGIGCFGLITLIVIVLIIAASIDTNNKGDKKGAAKKSLDTSLPIEERIENAVLSVLGEKNNMSKSRAVNVTSNDNNVTISFIADESSNNSSSLESDIIDVLESIKGIENLNTVSINAQAMFIDKYGNTSADNALTVSIDITKKSLKTSYFK</sequence>
<reference evidence="2 3" key="1">
    <citation type="submission" date="2020-01" db="EMBL/GenBank/DDBJ databases">
        <authorList>
            <person name="Liu G."/>
            <person name="Liu B."/>
        </authorList>
    </citation>
    <scope>NUCLEOTIDE SEQUENCE [LARGE SCALE GENOMIC DNA]</scope>
    <source>
        <strain evidence="2 3">FJAT-51161</strain>
    </source>
</reference>
<accession>A0ABX7AN59</accession>
<evidence type="ECO:0000313" key="3">
    <source>
        <dbReference type="Proteomes" id="UP000596049"/>
    </source>
</evidence>
<dbReference type="Proteomes" id="UP000596049">
    <property type="component" value="Chromosome"/>
</dbReference>
<protein>
    <submittedName>
        <fullName evidence="2">Uncharacterized protein</fullName>
    </submittedName>
</protein>
<dbReference type="RefSeq" id="WP_053595266.1">
    <property type="nucleotide sequence ID" value="NZ_CP067341.1"/>
</dbReference>
<keyword evidence="1" id="KW-1133">Transmembrane helix</keyword>
<proteinExistence type="predicted"/>
<dbReference type="EMBL" id="CP067341">
    <property type="protein sequence ID" value="QQP11370.1"/>
    <property type="molecule type" value="Genomic_DNA"/>
</dbReference>
<name>A0ABX7AN59_9BACI</name>